<dbReference type="CDD" id="cd00118">
    <property type="entry name" value="LysM"/>
    <property type="match status" value="3"/>
</dbReference>
<dbReference type="InterPro" id="IPR036779">
    <property type="entry name" value="LysM_dom_sf"/>
</dbReference>
<evidence type="ECO:0000256" key="2">
    <source>
        <dbReference type="ARBA" id="ARBA00023295"/>
    </source>
</evidence>
<dbReference type="EMBL" id="QYTW02000020">
    <property type="protein sequence ID" value="RST58440.1"/>
    <property type="molecule type" value="Genomic_DNA"/>
</dbReference>
<evidence type="ECO:0000313" key="6">
    <source>
        <dbReference type="Proteomes" id="UP000287296"/>
    </source>
</evidence>
<dbReference type="OrthoDB" id="9769314at2"/>
<dbReference type="SMART" id="SM00636">
    <property type="entry name" value="Glyco_18"/>
    <property type="match status" value="1"/>
</dbReference>
<dbReference type="InterPro" id="IPR029070">
    <property type="entry name" value="Chitinase_insertion_sf"/>
</dbReference>
<dbReference type="Proteomes" id="UP000287296">
    <property type="component" value="Unassembled WGS sequence"/>
</dbReference>
<comment type="caution">
    <text evidence="5">The sequence shown here is derived from an EMBL/GenBank/DDBJ whole genome shotgun (WGS) entry which is preliminary data.</text>
</comment>
<dbReference type="Gene3D" id="3.20.20.80">
    <property type="entry name" value="Glycosidases"/>
    <property type="match status" value="1"/>
</dbReference>
<dbReference type="PANTHER" id="PTHR46066">
    <property type="entry name" value="CHITINASE DOMAIN-CONTAINING PROTEIN 1 FAMILY MEMBER"/>
    <property type="match status" value="1"/>
</dbReference>
<dbReference type="Pfam" id="PF00704">
    <property type="entry name" value="Glyco_hydro_18"/>
    <property type="match status" value="1"/>
</dbReference>
<dbReference type="RefSeq" id="WP_120117321.1">
    <property type="nucleotide sequence ID" value="NZ_QYTW02000020.1"/>
</dbReference>
<gene>
    <name evidence="5" type="ORF">D5F11_017490</name>
</gene>
<dbReference type="Pfam" id="PF01476">
    <property type="entry name" value="LysM"/>
    <property type="match status" value="3"/>
</dbReference>
<evidence type="ECO:0000313" key="5">
    <source>
        <dbReference type="EMBL" id="RST58440.1"/>
    </source>
</evidence>
<name>A0A429X567_SIMTE</name>
<dbReference type="PROSITE" id="PS51910">
    <property type="entry name" value="GH18_2"/>
    <property type="match status" value="1"/>
</dbReference>
<keyword evidence="2" id="KW-0326">Glycosidase</keyword>
<dbReference type="PANTHER" id="PTHR46066:SF2">
    <property type="entry name" value="CHITINASE DOMAIN-CONTAINING PROTEIN 1"/>
    <property type="match status" value="1"/>
</dbReference>
<protein>
    <submittedName>
        <fullName evidence="5">LysM peptidoglycan-binding domain-containing protein</fullName>
    </submittedName>
</protein>
<dbReference type="InterPro" id="IPR001223">
    <property type="entry name" value="Glyco_hydro18_cat"/>
</dbReference>
<accession>A0A429X567</accession>
<dbReference type="GO" id="GO:0012505">
    <property type="term" value="C:endomembrane system"/>
    <property type="evidence" value="ECO:0007669"/>
    <property type="project" value="TreeGrafter"/>
</dbReference>
<proteinExistence type="predicted"/>
<dbReference type="GO" id="GO:0005975">
    <property type="term" value="P:carbohydrate metabolic process"/>
    <property type="evidence" value="ECO:0007669"/>
    <property type="project" value="InterPro"/>
</dbReference>
<evidence type="ECO:0000256" key="1">
    <source>
        <dbReference type="ARBA" id="ARBA00022801"/>
    </source>
</evidence>
<dbReference type="SUPFAM" id="SSF51445">
    <property type="entry name" value="(Trans)glycosidases"/>
    <property type="match status" value="1"/>
</dbReference>
<dbReference type="Gene3D" id="3.10.350.10">
    <property type="entry name" value="LysM domain"/>
    <property type="match status" value="3"/>
</dbReference>
<dbReference type="AlphaFoldDB" id="A0A429X567"/>
<dbReference type="Gene3D" id="3.10.50.10">
    <property type="match status" value="1"/>
</dbReference>
<dbReference type="SMART" id="SM00257">
    <property type="entry name" value="LysM"/>
    <property type="match status" value="3"/>
</dbReference>
<dbReference type="GO" id="GO:0008061">
    <property type="term" value="F:chitin binding"/>
    <property type="evidence" value="ECO:0007669"/>
    <property type="project" value="InterPro"/>
</dbReference>
<dbReference type="GO" id="GO:0016798">
    <property type="term" value="F:hydrolase activity, acting on glycosyl bonds"/>
    <property type="evidence" value="ECO:0007669"/>
    <property type="project" value="UniProtKB-KW"/>
</dbReference>
<dbReference type="CDD" id="cd02874">
    <property type="entry name" value="GH18_CFLE_spore_hydrolase"/>
    <property type="match status" value="1"/>
</dbReference>
<dbReference type="InterPro" id="IPR011583">
    <property type="entry name" value="Chitinase_II/V-like_cat"/>
</dbReference>
<keyword evidence="1" id="KW-0378">Hydrolase</keyword>
<feature type="domain" description="LysM" evidence="3">
    <location>
        <begin position="2"/>
        <end position="46"/>
    </location>
</feature>
<evidence type="ECO:0000259" key="3">
    <source>
        <dbReference type="PROSITE" id="PS51782"/>
    </source>
</evidence>
<feature type="domain" description="LysM" evidence="3">
    <location>
        <begin position="51"/>
        <end position="95"/>
    </location>
</feature>
<dbReference type="GO" id="GO:0070492">
    <property type="term" value="F:oligosaccharide binding"/>
    <property type="evidence" value="ECO:0007669"/>
    <property type="project" value="TreeGrafter"/>
</dbReference>
<dbReference type="InterPro" id="IPR018392">
    <property type="entry name" value="LysM"/>
</dbReference>
<dbReference type="PROSITE" id="PS51782">
    <property type="entry name" value="LYSM"/>
    <property type="match status" value="3"/>
</dbReference>
<sequence>MIIHVVRSGETLAEIARRYGSNVSQIAASNQLPDPNRLIIGQALVIPIAARQHIVRSGETLWQIAQRYGVSLDAIIRLNQLANPNMLKLGTVLVIPARVHTVQAGETLWQIAQRYGTTVQEIVKMNQIQNPNLIPVGSVLTIPFPKPVIDVNAYTINLSETGAREVREVGQYLTYVTPFAYIMKTDGSLEPINDRAIIKAAQDRHVVPMMSITNFSSTDPGTRLAHTILSNPELQERLLTNVINIMNEKEYRILNIDFENVRQTDREAYNQFLQRAVDRLHPLGYFLSTALAPKTSSEQQGILYEAHDYEAHGRIADFVVLMTYEWGYRLGPPQAISPLNQMRRVIEYAVTVIPRNKILMGFQLYARDWIIPHVQGQEAETFDMQEAIRRALKYGATIQYDERAQSPFFRYTDEQGRRHEVWFEDARSAQAKFDLVKEFGLHGVSYWVLGYPFPQNWLLLEDNFIIRKM</sequence>
<feature type="domain" description="LysM" evidence="3">
    <location>
        <begin position="98"/>
        <end position="142"/>
    </location>
</feature>
<dbReference type="InterPro" id="IPR017853">
    <property type="entry name" value="GH"/>
</dbReference>
<dbReference type="InterPro" id="IPR041704">
    <property type="entry name" value="CFLE_GH18"/>
</dbReference>
<dbReference type="SUPFAM" id="SSF54106">
    <property type="entry name" value="LysM domain"/>
    <property type="match status" value="3"/>
</dbReference>
<evidence type="ECO:0000259" key="4">
    <source>
        <dbReference type="PROSITE" id="PS51910"/>
    </source>
</evidence>
<reference evidence="5 6" key="1">
    <citation type="submission" date="2018-12" db="EMBL/GenBank/DDBJ databases">
        <authorList>
            <person name="Sun L."/>
            <person name="Chen Z."/>
        </authorList>
    </citation>
    <scope>NUCLEOTIDE SEQUENCE [LARGE SCALE GENOMIC DNA]</scope>
    <source>
        <strain evidence="5 6">LMG 29736</strain>
    </source>
</reference>
<feature type="domain" description="GH18" evidence="4">
    <location>
        <begin position="149"/>
        <end position="469"/>
    </location>
</feature>
<organism evidence="5 6">
    <name type="scientific">Siminovitchia terrae</name>
    <name type="common">Bacillus terrae</name>
    <dbReference type="NCBI Taxonomy" id="1914933"/>
    <lineage>
        <taxon>Bacteria</taxon>
        <taxon>Bacillati</taxon>
        <taxon>Bacillota</taxon>
        <taxon>Bacilli</taxon>
        <taxon>Bacillales</taxon>
        <taxon>Bacillaceae</taxon>
        <taxon>Siminovitchia</taxon>
    </lineage>
</organism>